<keyword evidence="5 7" id="KW-0472">Membrane</keyword>
<comment type="caution">
    <text evidence="9">The sequence shown here is derived from an EMBL/GenBank/DDBJ whole genome shotgun (WGS) entry which is preliminary data.</text>
</comment>
<dbReference type="GeneID" id="95976272"/>
<dbReference type="EMBL" id="JBFMKM010000012">
    <property type="protein sequence ID" value="KAL1302136.1"/>
    <property type="molecule type" value="Genomic_DNA"/>
</dbReference>
<reference evidence="9 10" key="1">
    <citation type="submission" date="2024-07" db="EMBL/GenBank/DDBJ databases">
        <title>Draft sequence of the Neodothiora populina.</title>
        <authorList>
            <person name="Drown D.D."/>
            <person name="Schuette U.S."/>
            <person name="Buechlein A.B."/>
            <person name="Rusch D.R."/>
            <person name="Winton L.W."/>
            <person name="Adams G.A."/>
        </authorList>
    </citation>
    <scope>NUCLEOTIDE SEQUENCE [LARGE SCALE GENOMIC DNA]</scope>
    <source>
        <strain evidence="9 10">CPC 39397</strain>
    </source>
</reference>
<evidence type="ECO:0000256" key="2">
    <source>
        <dbReference type="ARBA" id="ARBA00022554"/>
    </source>
</evidence>
<dbReference type="RefSeq" id="XP_069198412.1">
    <property type="nucleotide sequence ID" value="XM_069341905.1"/>
</dbReference>
<keyword evidence="2" id="KW-0926">Vacuole</keyword>
<feature type="transmembrane region" description="Helical" evidence="7">
    <location>
        <begin position="728"/>
        <end position="752"/>
    </location>
</feature>
<evidence type="ECO:0000259" key="8">
    <source>
        <dbReference type="PROSITE" id="PS51382"/>
    </source>
</evidence>
<dbReference type="InterPro" id="IPR004331">
    <property type="entry name" value="SPX_dom"/>
</dbReference>
<evidence type="ECO:0000256" key="3">
    <source>
        <dbReference type="ARBA" id="ARBA00022692"/>
    </source>
</evidence>
<keyword evidence="10" id="KW-1185">Reference proteome</keyword>
<organism evidence="9 10">
    <name type="scientific">Neodothiora populina</name>
    <dbReference type="NCBI Taxonomy" id="2781224"/>
    <lineage>
        <taxon>Eukaryota</taxon>
        <taxon>Fungi</taxon>
        <taxon>Dikarya</taxon>
        <taxon>Ascomycota</taxon>
        <taxon>Pezizomycotina</taxon>
        <taxon>Dothideomycetes</taxon>
        <taxon>Dothideomycetidae</taxon>
        <taxon>Dothideales</taxon>
        <taxon>Dothioraceae</taxon>
        <taxon>Neodothiora</taxon>
    </lineage>
</organism>
<dbReference type="CDD" id="cd14474">
    <property type="entry name" value="SPX_YDR089W"/>
    <property type="match status" value="1"/>
</dbReference>
<evidence type="ECO:0000256" key="6">
    <source>
        <dbReference type="SAM" id="MobiDB-lite"/>
    </source>
</evidence>
<evidence type="ECO:0000256" key="7">
    <source>
        <dbReference type="SAM" id="Phobius"/>
    </source>
</evidence>
<dbReference type="InterPro" id="IPR042267">
    <property type="entry name" value="VTC_sf"/>
</dbReference>
<sequence length="823" mass="91489">MKYGASLRAHSIPAWAHHNIDYDEIKHFIKENTTPGNGSTISIPGTGDTRGQEIEHALFDILCQQHKRINLFVWSKTGEIKRRLDHLDKQTKELRSRGSQSQTRITAKRLERYGRLESDVLKAGEELRSLSRFITAQQTAFRKLIKKHKKWTRSSGLELSFNKEVLGDSGSFTKVDLEPLLIEWEEILDAVRILYEERMRGSLATTSLINSKPQQQSLSLRKAVAEFREVVQSSSHTKFDTFFATLPLGDGGRNAAYWVHPDNVVELQVLLLQHTRSHAVRRQSVSSTPIGTASRNNSQINSTSSRRGSTSAEYDTGLLVIDDQTDFVQKQSSTTLEARENNAGVRLQNANVAARWTQEDEAIIARQTEAGAENTGVVESMVKRKYLAAALNPESSIPARKASNTEESSKQIEELRSWFSSNPKYQPLVTITSSRQRFTDIAADSSGFLLSTLDKSISMKESALNDLDTIDSMTNSSHADKFPFAVLRVHQEGTHASNLLRVLDNSHLVERVRGFSLEYHAVWQCHKPENTVPPFWIPLLEKEIRKLPKSVGWGKRDHGVYSNFGSQATTPNMSASNTSESGHGDTTAVEDQSNAGRISIVDELQSPRLSSFRKKRSQAYAPPEAQRQKYWSEYDNPSDDDEDGAYVLFIDPNAESGFTQTWRSLREIFKGRRASGRQPLLQRDDAMSSSDEEAQTLSNRPNFRQSYGAIEQTDGTFDTKHNKRSPLWLPPVAATCLGASLAIMVVGYLLALTGRKKQYQEVDAGIIFAVVSSLLFAISGVASMSSTGVTGGATVPWTARLIALAVLAVDAIASGALLAWILS</sequence>
<keyword evidence="4 7" id="KW-1133">Transmembrane helix</keyword>
<evidence type="ECO:0000256" key="5">
    <source>
        <dbReference type="ARBA" id="ARBA00023136"/>
    </source>
</evidence>
<accession>A0ABR3P8V9</accession>
<dbReference type="InterPro" id="IPR051572">
    <property type="entry name" value="VTC_Complex_Subunit"/>
</dbReference>
<dbReference type="Gene3D" id="3.20.100.30">
    <property type="entry name" value="VTC, catalytic tunnel domain"/>
    <property type="match status" value="1"/>
</dbReference>
<feature type="compositionally biased region" description="Polar residues" evidence="6">
    <location>
        <begin position="283"/>
        <end position="312"/>
    </location>
</feature>
<dbReference type="Pfam" id="PF09359">
    <property type="entry name" value="VTC"/>
    <property type="match status" value="1"/>
</dbReference>
<proteinExistence type="predicted"/>
<gene>
    <name evidence="9" type="ORF">AAFC00_002570</name>
</gene>
<evidence type="ECO:0000256" key="4">
    <source>
        <dbReference type="ARBA" id="ARBA00022989"/>
    </source>
</evidence>
<keyword evidence="3 7" id="KW-0812">Transmembrane</keyword>
<name>A0ABR3P8V9_9PEZI</name>
<feature type="region of interest" description="Disordered" evidence="6">
    <location>
        <begin position="609"/>
        <end position="637"/>
    </location>
</feature>
<evidence type="ECO:0000256" key="1">
    <source>
        <dbReference type="ARBA" id="ARBA00004128"/>
    </source>
</evidence>
<evidence type="ECO:0000313" key="9">
    <source>
        <dbReference type="EMBL" id="KAL1302136.1"/>
    </source>
</evidence>
<comment type="subcellular location">
    <subcellularLocation>
        <location evidence="1">Vacuole membrane</location>
        <topology evidence="1">Multi-pass membrane protein</topology>
    </subcellularLocation>
</comment>
<dbReference type="InterPro" id="IPR018966">
    <property type="entry name" value="VTC_domain"/>
</dbReference>
<protein>
    <recommendedName>
        <fullName evidence="8">SPX domain-containing protein</fullName>
    </recommendedName>
</protein>
<dbReference type="PROSITE" id="PS51382">
    <property type="entry name" value="SPX"/>
    <property type="match status" value="1"/>
</dbReference>
<dbReference type="PANTHER" id="PTHR46140:SF1">
    <property type="entry name" value="VACUOLAR TRANSPORTER CHAPERONE COMPLEX SUBUNIT 4-RELATED"/>
    <property type="match status" value="1"/>
</dbReference>
<dbReference type="Proteomes" id="UP001562354">
    <property type="component" value="Unassembled WGS sequence"/>
</dbReference>
<feature type="region of interest" description="Disordered" evidence="6">
    <location>
        <begin position="281"/>
        <end position="312"/>
    </location>
</feature>
<feature type="transmembrane region" description="Helical" evidence="7">
    <location>
        <begin position="764"/>
        <end position="785"/>
    </location>
</feature>
<dbReference type="PANTHER" id="PTHR46140">
    <property type="entry name" value="VACUOLAR TRANSPORTER CHAPERONE 1-RELATED"/>
    <property type="match status" value="1"/>
</dbReference>
<feature type="domain" description="SPX" evidence="8">
    <location>
        <begin position="1"/>
        <end position="162"/>
    </location>
</feature>
<feature type="region of interest" description="Disordered" evidence="6">
    <location>
        <begin position="564"/>
        <end position="597"/>
    </location>
</feature>
<feature type="compositionally biased region" description="Polar residues" evidence="6">
    <location>
        <begin position="564"/>
        <end position="581"/>
    </location>
</feature>
<feature type="region of interest" description="Disordered" evidence="6">
    <location>
        <begin position="676"/>
        <end position="698"/>
    </location>
</feature>
<feature type="transmembrane region" description="Helical" evidence="7">
    <location>
        <begin position="797"/>
        <end position="822"/>
    </location>
</feature>
<evidence type="ECO:0000313" key="10">
    <source>
        <dbReference type="Proteomes" id="UP001562354"/>
    </source>
</evidence>